<dbReference type="GO" id="GO:0030864">
    <property type="term" value="C:cortical actin cytoskeleton"/>
    <property type="evidence" value="ECO:0007669"/>
    <property type="project" value="TreeGrafter"/>
</dbReference>
<dbReference type="FunFam" id="3.40.20.10:FF:000045">
    <property type="entry name" value="Actin binding protein, putative"/>
    <property type="match status" value="1"/>
</dbReference>
<feature type="compositionally biased region" description="Polar residues" evidence="3">
    <location>
        <begin position="1"/>
        <end position="11"/>
    </location>
</feature>
<dbReference type="SMART" id="SM00326">
    <property type="entry name" value="SH3"/>
    <property type="match status" value="2"/>
</dbReference>
<dbReference type="Pfam" id="PF00018">
    <property type="entry name" value="SH3_1"/>
    <property type="match status" value="1"/>
</dbReference>
<evidence type="ECO:0000313" key="7">
    <source>
        <dbReference type="Proteomes" id="UP000572817"/>
    </source>
</evidence>
<proteinExistence type="predicted"/>
<dbReference type="PANTHER" id="PTHR10829">
    <property type="entry name" value="CORTACTIN AND DREBRIN"/>
    <property type="match status" value="1"/>
</dbReference>
<protein>
    <submittedName>
        <fullName evidence="6">Neutrophil cytosol factor 2 p67phox</fullName>
    </submittedName>
</protein>
<dbReference type="GO" id="GO:0051015">
    <property type="term" value="F:actin filament binding"/>
    <property type="evidence" value="ECO:0007669"/>
    <property type="project" value="TreeGrafter"/>
</dbReference>
<dbReference type="InterPro" id="IPR001452">
    <property type="entry name" value="SH3_domain"/>
</dbReference>
<feature type="region of interest" description="Disordered" evidence="3">
    <location>
        <begin position="732"/>
        <end position="753"/>
    </location>
</feature>
<feature type="compositionally biased region" description="Pro residues" evidence="3">
    <location>
        <begin position="520"/>
        <end position="531"/>
    </location>
</feature>
<feature type="region of interest" description="Disordered" evidence="3">
    <location>
        <begin position="319"/>
        <end position="394"/>
    </location>
</feature>
<dbReference type="PRINTS" id="PR00452">
    <property type="entry name" value="SH3DOMAIN"/>
</dbReference>
<feature type="region of interest" description="Disordered" evidence="3">
    <location>
        <begin position="250"/>
        <end position="270"/>
    </location>
</feature>
<feature type="region of interest" description="Disordered" evidence="3">
    <location>
        <begin position="160"/>
        <end position="195"/>
    </location>
</feature>
<gene>
    <name evidence="6" type="ORF">GTA08_BOTSDO02440</name>
</gene>
<evidence type="ECO:0000259" key="4">
    <source>
        <dbReference type="PROSITE" id="PS50002"/>
    </source>
</evidence>
<dbReference type="AlphaFoldDB" id="A0A8H4IXQ5"/>
<keyword evidence="1 2" id="KW-0728">SH3 domain</keyword>
<accession>A0A8H4IXQ5</accession>
<evidence type="ECO:0000256" key="2">
    <source>
        <dbReference type="PROSITE-ProRule" id="PRU00192"/>
    </source>
</evidence>
<reference evidence="6" key="1">
    <citation type="submission" date="2020-04" db="EMBL/GenBank/DDBJ databases">
        <title>Genome Assembly and Annotation of Botryosphaeria dothidea sdau 11-99, a Latent Pathogen of Apple Fruit Ring Rot in China.</title>
        <authorList>
            <person name="Yu C."/>
            <person name="Diao Y."/>
            <person name="Lu Q."/>
            <person name="Zhao J."/>
            <person name="Cui S."/>
            <person name="Peng C."/>
            <person name="He B."/>
            <person name="Liu H."/>
        </authorList>
    </citation>
    <scope>NUCLEOTIDE SEQUENCE [LARGE SCALE GENOMIC DNA]</scope>
    <source>
        <strain evidence="6">Sdau11-99</strain>
    </source>
</reference>
<dbReference type="CDD" id="cd11961">
    <property type="entry name" value="SH3_Abp1_fungi_C2"/>
    <property type="match status" value="1"/>
</dbReference>
<dbReference type="EMBL" id="WWBZ02000016">
    <property type="protein sequence ID" value="KAF4309151.1"/>
    <property type="molecule type" value="Genomic_DNA"/>
</dbReference>
<feature type="domain" description="ADF-H" evidence="5">
    <location>
        <begin position="5"/>
        <end position="155"/>
    </location>
</feature>
<dbReference type="PANTHER" id="PTHR10829:SF25">
    <property type="entry name" value="DREBRIN-LIKE PROTEIN"/>
    <property type="match status" value="1"/>
</dbReference>
<sequence>MASLNTSTNGPTIRRSYENVVNAPPPSGPAASSPTYGQWAVFSVSAPLANAFQADTGKESVLKVQTSGEGELADLIEEFSDGRIQFAFVKVKDPNTGLPKNVLVAWCGEGVPERTKGYFNTHLAAVSKLLHGYHVQVTARSESALSPEGIIQKVSDASGAKYSAGDAPPPVASRPPPPVASKPVFTPTRVGGGGSGFNPLARSRAAPSAQNVDEDGWGADAPPVTRSQLEKVESAYKPTKVNLADLTRQNEDATRTAPARNEASGDVVRGGYQPIGKVDIAAIRKQAAESGQLKDERPAPVKGSYEPIGKVDIAAIRAKAQGPGASPANISPAPTGGSAGDDEAPKSLAERSAAFKQQPERLTTLPKPKVANKFGNTGAFTGTKPPAPAFAPKPLAAAAPVGTASKTFADEGGKTPAQIWAEKKARERGLSGSGDLPPPPAAQPIASQQSGSGGWKSGYTGKSWAPVQTTHTGASNLSAQRTGEVDQPQAEAPSSPAGGVGALRDRFKEAPPMGAAASRPVPPPQDEPTAPPMDLSSKPNAGRGVPVPGLPTRPAEDERPDEEHVAVPPPPAQPRSPTPPSPDVRPSSPIRIVQPVAKSAAPEMEPPEERSPPPPMPTESISAAVSAARDHIPDEPQVEDHDPARGAGVAAAEASFGAGAAHAGGQSGGKRAVAQYDYEKAEDNEIELAEGELITNIDMVDEDWWMGQNSRGEMGLFPSNYVELVEDEEPAAPAAAAAAPAPPAAPPAAGGNTAPTATALYDYEAAEDNELSFPDGATITGIEFPDEDWWFGEFGGRSGLFPANYVQLNE</sequence>
<dbReference type="OrthoDB" id="5971719at2759"/>
<dbReference type="PRINTS" id="PR00499">
    <property type="entry name" value="P67PHOX"/>
</dbReference>
<dbReference type="GO" id="GO:0030833">
    <property type="term" value="P:regulation of actin filament polymerization"/>
    <property type="evidence" value="ECO:0007669"/>
    <property type="project" value="TreeGrafter"/>
</dbReference>
<dbReference type="PROSITE" id="PS50002">
    <property type="entry name" value="SH3"/>
    <property type="match status" value="2"/>
</dbReference>
<feature type="compositionally biased region" description="Pro residues" evidence="3">
    <location>
        <begin position="567"/>
        <end position="583"/>
    </location>
</feature>
<dbReference type="SMART" id="SM00102">
    <property type="entry name" value="ADF"/>
    <property type="match status" value="1"/>
</dbReference>
<dbReference type="Gene3D" id="3.40.20.10">
    <property type="entry name" value="Severin"/>
    <property type="match status" value="1"/>
</dbReference>
<dbReference type="InterPro" id="IPR036028">
    <property type="entry name" value="SH3-like_dom_sf"/>
</dbReference>
<feature type="domain" description="SH3" evidence="4">
    <location>
        <begin position="752"/>
        <end position="810"/>
    </location>
</feature>
<evidence type="ECO:0000259" key="5">
    <source>
        <dbReference type="PROSITE" id="PS51263"/>
    </source>
</evidence>
<dbReference type="SUPFAM" id="SSF55753">
    <property type="entry name" value="Actin depolymerizing proteins"/>
    <property type="match status" value="1"/>
</dbReference>
<feature type="region of interest" description="Disordered" evidence="3">
    <location>
        <begin position="406"/>
        <end position="650"/>
    </location>
</feature>
<dbReference type="InterPro" id="IPR029006">
    <property type="entry name" value="ADF-H/Gelsolin-like_dom_sf"/>
</dbReference>
<feature type="compositionally biased region" description="Pro residues" evidence="3">
    <location>
        <begin position="167"/>
        <end position="180"/>
    </location>
</feature>
<feature type="compositionally biased region" description="Polar residues" evidence="3">
    <location>
        <begin position="466"/>
        <end position="481"/>
    </location>
</feature>
<dbReference type="Pfam" id="PF14604">
    <property type="entry name" value="SH3_9"/>
    <property type="match status" value="1"/>
</dbReference>
<feature type="domain" description="SH3" evidence="4">
    <location>
        <begin position="667"/>
        <end position="727"/>
    </location>
</feature>
<feature type="region of interest" description="Disordered" evidence="3">
    <location>
        <begin position="1"/>
        <end position="32"/>
    </location>
</feature>
<organism evidence="6 7">
    <name type="scientific">Botryosphaeria dothidea</name>
    <dbReference type="NCBI Taxonomy" id="55169"/>
    <lineage>
        <taxon>Eukaryota</taxon>
        <taxon>Fungi</taxon>
        <taxon>Dikarya</taxon>
        <taxon>Ascomycota</taxon>
        <taxon>Pezizomycotina</taxon>
        <taxon>Dothideomycetes</taxon>
        <taxon>Dothideomycetes incertae sedis</taxon>
        <taxon>Botryosphaeriales</taxon>
        <taxon>Botryosphaeriaceae</taxon>
        <taxon>Botryosphaeria</taxon>
    </lineage>
</organism>
<dbReference type="CDD" id="cd11281">
    <property type="entry name" value="ADF_drebrin_like"/>
    <property type="match status" value="1"/>
</dbReference>
<dbReference type="GO" id="GO:0005884">
    <property type="term" value="C:actin filament"/>
    <property type="evidence" value="ECO:0007669"/>
    <property type="project" value="TreeGrafter"/>
</dbReference>
<evidence type="ECO:0000256" key="1">
    <source>
        <dbReference type="ARBA" id="ARBA00022443"/>
    </source>
</evidence>
<dbReference type="Proteomes" id="UP000572817">
    <property type="component" value="Unassembled WGS sequence"/>
</dbReference>
<name>A0A8H4IXQ5_9PEZI</name>
<dbReference type="FunFam" id="2.30.30.40:FF:000242">
    <property type="entry name" value="Actin binding protein"/>
    <property type="match status" value="1"/>
</dbReference>
<dbReference type="PROSITE" id="PS51263">
    <property type="entry name" value="ADF_H"/>
    <property type="match status" value="1"/>
</dbReference>
<dbReference type="GO" id="GO:0030427">
    <property type="term" value="C:site of polarized growth"/>
    <property type="evidence" value="ECO:0007669"/>
    <property type="project" value="TreeGrafter"/>
</dbReference>
<dbReference type="InterPro" id="IPR035719">
    <property type="entry name" value="Abp1_fungi_SH3_C1"/>
</dbReference>
<dbReference type="InterPro" id="IPR035718">
    <property type="entry name" value="Abp1_fungi_SH3_C2"/>
</dbReference>
<keyword evidence="7" id="KW-1185">Reference proteome</keyword>
<feature type="compositionally biased region" description="Basic and acidic residues" evidence="3">
    <location>
        <begin position="628"/>
        <end position="644"/>
    </location>
</feature>
<evidence type="ECO:0000313" key="6">
    <source>
        <dbReference type="EMBL" id="KAF4309151.1"/>
    </source>
</evidence>
<comment type="caution">
    <text evidence="6">The sequence shown here is derived from an EMBL/GenBank/DDBJ whole genome shotgun (WGS) entry which is preliminary data.</text>
</comment>
<dbReference type="SUPFAM" id="SSF50044">
    <property type="entry name" value="SH3-domain"/>
    <property type="match status" value="2"/>
</dbReference>
<dbReference type="Gene3D" id="2.30.30.40">
    <property type="entry name" value="SH3 Domains"/>
    <property type="match status" value="2"/>
</dbReference>
<evidence type="ECO:0000256" key="3">
    <source>
        <dbReference type="SAM" id="MobiDB-lite"/>
    </source>
</evidence>
<feature type="compositionally biased region" description="Basic and acidic residues" evidence="3">
    <location>
        <begin position="554"/>
        <end position="565"/>
    </location>
</feature>
<dbReference type="Pfam" id="PF00241">
    <property type="entry name" value="Cofilin_ADF"/>
    <property type="match status" value="1"/>
</dbReference>
<dbReference type="InterPro" id="IPR002108">
    <property type="entry name" value="ADF-H"/>
</dbReference>
<dbReference type="CDD" id="cd11962">
    <property type="entry name" value="SH3_Abp1_fungi_C1"/>
    <property type="match status" value="1"/>
</dbReference>
<dbReference type="FunFam" id="2.30.30.40:FF:000273">
    <property type="entry name" value="Actin binding protein"/>
    <property type="match status" value="1"/>
</dbReference>